<reference evidence="2" key="2">
    <citation type="submission" date="2019-07" db="EMBL/GenBank/DDBJ databases">
        <authorList>
            <person name="Yang Y."/>
            <person name="Bocs S."/>
            <person name="Baudouin L."/>
        </authorList>
    </citation>
    <scope>NUCLEOTIDE SEQUENCE</scope>
    <source>
        <tissue evidence="2">Spear leaf of Hainan Tall coconut</tissue>
    </source>
</reference>
<proteinExistence type="predicted"/>
<gene>
    <name evidence="2" type="ORF">COCNU_04G008620</name>
</gene>
<accession>A0A8K0N0H2</accession>
<keyword evidence="1" id="KW-0175">Coiled coil</keyword>
<reference evidence="2" key="1">
    <citation type="journal article" date="2017" name="Gigascience">
        <title>The genome draft of coconut (Cocos nucifera).</title>
        <authorList>
            <person name="Xiao Y."/>
            <person name="Xu P."/>
            <person name="Fan H."/>
            <person name="Baudouin L."/>
            <person name="Xia W."/>
            <person name="Bocs S."/>
            <person name="Xu J."/>
            <person name="Li Q."/>
            <person name="Guo A."/>
            <person name="Zhou L."/>
            <person name="Li J."/>
            <person name="Wu Y."/>
            <person name="Ma Z."/>
            <person name="Armero A."/>
            <person name="Issali A.E."/>
            <person name="Liu N."/>
            <person name="Peng M."/>
            <person name="Yang Y."/>
        </authorList>
    </citation>
    <scope>NUCLEOTIDE SEQUENCE</scope>
    <source>
        <tissue evidence="2">Spear leaf of Hainan Tall coconut</tissue>
    </source>
</reference>
<evidence type="ECO:0000313" key="3">
    <source>
        <dbReference type="Proteomes" id="UP000797356"/>
    </source>
</evidence>
<evidence type="ECO:0000256" key="1">
    <source>
        <dbReference type="SAM" id="Coils"/>
    </source>
</evidence>
<comment type="caution">
    <text evidence="2">The sequence shown here is derived from an EMBL/GenBank/DDBJ whole genome shotgun (WGS) entry which is preliminary data.</text>
</comment>
<dbReference type="AlphaFoldDB" id="A0A8K0N0H2"/>
<protein>
    <submittedName>
        <fullName evidence="2">Uncharacterized protein</fullName>
    </submittedName>
</protein>
<organism evidence="2 3">
    <name type="scientific">Cocos nucifera</name>
    <name type="common">Coconut palm</name>
    <dbReference type="NCBI Taxonomy" id="13894"/>
    <lineage>
        <taxon>Eukaryota</taxon>
        <taxon>Viridiplantae</taxon>
        <taxon>Streptophyta</taxon>
        <taxon>Embryophyta</taxon>
        <taxon>Tracheophyta</taxon>
        <taxon>Spermatophyta</taxon>
        <taxon>Magnoliopsida</taxon>
        <taxon>Liliopsida</taxon>
        <taxon>Arecaceae</taxon>
        <taxon>Arecoideae</taxon>
        <taxon>Cocoseae</taxon>
        <taxon>Attaleinae</taxon>
        <taxon>Cocos</taxon>
    </lineage>
</organism>
<feature type="coiled-coil region" evidence="1">
    <location>
        <begin position="82"/>
        <end position="116"/>
    </location>
</feature>
<keyword evidence="3" id="KW-1185">Reference proteome</keyword>
<dbReference type="EMBL" id="CM017875">
    <property type="protein sequence ID" value="KAG1338556.1"/>
    <property type="molecule type" value="Genomic_DNA"/>
</dbReference>
<sequence length="125" mass="14620">MEESILPHIIERMCQKDDIERFNESFTAFLELEHYLFTHSEAASQNWAEASRALKEARTEAEKAWTKVDLLKITLETHSPKVECLQNELREERCKMAKLRAELALKKEAKRKAQEEVSVAMERTV</sequence>
<dbReference type="Proteomes" id="UP000797356">
    <property type="component" value="Chromosome 4"/>
</dbReference>
<name>A0A8K0N0H2_COCNU</name>
<evidence type="ECO:0000313" key="2">
    <source>
        <dbReference type="EMBL" id="KAG1338556.1"/>
    </source>
</evidence>